<evidence type="ECO:0000256" key="11">
    <source>
        <dbReference type="SAM" id="Phobius"/>
    </source>
</evidence>
<dbReference type="PANTHER" id="PTHR11040">
    <property type="entry name" value="ZINC/IRON TRANSPORTER"/>
    <property type="match status" value="1"/>
</dbReference>
<dbReference type="Pfam" id="PF02535">
    <property type="entry name" value="Zip"/>
    <property type="match status" value="1"/>
</dbReference>
<evidence type="ECO:0000313" key="12">
    <source>
        <dbReference type="EMBL" id="CAL5139033.1"/>
    </source>
</evidence>
<dbReference type="AlphaFoldDB" id="A0AAV2TVX4"/>
<feature type="transmembrane region" description="Helical" evidence="11">
    <location>
        <begin position="12"/>
        <end position="34"/>
    </location>
</feature>
<keyword evidence="5" id="KW-0862">Zinc</keyword>
<evidence type="ECO:0000256" key="7">
    <source>
        <dbReference type="ARBA" id="ARBA00023136"/>
    </source>
</evidence>
<gene>
    <name evidence="12" type="ORF">CDAUBV1_LOCUS14083</name>
</gene>
<dbReference type="EMBL" id="CAXLJL010000578">
    <property type="protein sequence ID" value="CAL5139033.1"/>
    <property type="molecule type" value="Genomic_DNA"/>
</dbReference>
<evidence type="ECO:0000256" key="2">
    <source>
        <dbReference type="ARBA" id="ARBA00006939"/>
    </source>
</evidence>
<evidence type="ECO:0000256" key="8">
    <source>
        <dbReference type="ARBA" id="ARBA00040593"/>
    </source>
</evidence>
<feature type="transmembrane region" description="Helical" evidence="11">
    <location>
        <begin position="181"/>
        <end position="208"/>
    </location>
</feature>
<keyword evidence="4 11" id="KW-0812">Transmembrane</keyword>
<feature type="transmembrane region" description="Helical" evidence="11">
    <location>
        <begin position="309"/>
        <end position="328"/>
    </location>
</feature>
<keyword evidence="6 11" id="KW-1133">Transmembrane helix</keyword>
<evidence type="ECO:0000313" key="13">
    <source>
        <dbReference type="Proteomes" id="UP001497525"/>
    </source>
</evidence>
<keyword evidence="7 11" id="KW-0472">Membrane</keyword>
<comment type="subcellular location">
    <subcellularLocation>
        <location evidence="1">Cell membrane</location>
        <topology evidence="1">Multi-pass membrane protein</topology>
    </subcellularLocation>
</comment>
<evidence type="ECO:0000256" key="6">
    <source>
        <dbReference type="ARBA" id="ARBA00022989"/>
    </source>
</evidence>
<reference evidence="12" key="1">
    <citation type="submission" date="2024-06" db="EMBL/GenBank/DDBJ databases">
        <authorList>
            <person name="Liu X."/>
            <person name="Lenzi L."/>
            <person name="Haldenby T S."/>
            <person name="Uol C."/>
        </authorList>
    </citation>
    <scope>NUCLEOTIDE SEQUENCE</scope>
</reference>
<comment type="similarity">
    <text evidence="2">Belongs to the ZIP transporter (TC 2.A.5) family.</text>
</comment>
<evidence type="ECO:0000256" key="5">
    <source>
        <dbReference type="ARBA" id="ARBA00022833"/>
    </source>
</evidence>
<dbReference type="Proteomes" id="UP001497525">
    <property type="component" value="Unassembled WGS sequence"/>
</dbReference>
<dbReference type="InterPro" id="IPR003689">
    <property type="entry name" value="ZIP"/>
</dbReference>
<feature type="transmembrane region" description="Helical" evidence="11">
    <location>
        <begin position="41"/>
        <end position="62"/>
    </location>
</feature>
<name>A0AAV2TVX4_CALDB</name>
<evidence type="ECO:0000256" key="10">
    <source>
        <dbReference type="ARBA" id="ARBA00042973"/>
    </source>
</evidence>
<accession>A0AAV2TVX4</accession>
<organism evidence="12 13">
    <name type="scientific">Calicophoron daubneyi</name>
    <name type="common">Rumen fluke</name>
    <name type="synonym">Paramphistomum daubneyi</name>
    <dbReference type="NCBI Taxonomy" id="300641"/>
    <lineage>
        <taxon>Eukaryota</taxon>
        <taxon>Metazoa</taxon>
        <taxon>Spiralia</taxon>
        <taxon>Lophotrochozoa</taxon>
        <taxon>Platyhelminthes</taxon>
        <taxon>Trematoda</taxon>
        <taxon>Digenea</taxon>
        <taxon>Plagiorchiida</taxon>
        <taxon>Pronocephalata</taxon>
        <taxon>Paramphistomoidea</taxon>
        <taxon>Paramphistomidae</taxon>
        <taxon>Calicophoron</taxon>
    </lineage>
</organism>
<evidence type="ECO:0000256" key="3">
    <source>
        <dbReference type="ARBA" id="ARBA00022475"/>
    </source>
</evidence>
<dbReference type="PANTHER" id="PTHR11040:SF211">
    <property type="entry name" value="ZINC TRANSPORTER ZIP11"/>
    <property type="match status" value="1"/>
</dbReference>
<dbReference type="GO" id="GO:0005385">
    <property type="term" value="F:zinc ion transmembrane transporter activity"/>
    <property type="evidence" value="ECO:0007669"/>
    <property type="project" value="TreeGrafter"/>
</dbReference>
<evidence type="ECO:0000256" key="9">
    <source>
        <dbReference type="ARBA" id="ARBA00042540"/>
    </source>
</evidence>
<keyword evidence="3" id="KW-1003">Cell membrane</keyword>
<sequence length="331" mass="35377">MIQDYNPVIQTVLGTGLTWGVTALGAAFCILHTASAQSQRWLLDGSLGFSAGVMLAASYWSLLEPAISMAKGEFNMGVYSVIPALVGLILGTLFVILADQFLPQQWFEEAKTNSKSPKSASVNLDGAPVHISDRSSNQENVVRLRKTPISTSAGDLELSLNSCVVTDTANSAKPQVMTRRLWLLLIAVTVHNIPEGLAVGIGFGGLQYHSGFSFYHARNLAIGIAIQNFPEGLAVSLPLRASGYGFWKSFWYGQLSGFVEPIAGLLGCLCVQFFTMLQPYALGFAAGAMIFVVFDDVLPEAQTRGNGRLASICGVIGFIVMMVLDVVTGGD</sequence>
<protein>
    <recommendedName>
        <fullName evidence="8">Zinc transporter ZIP11</fullName>
    </recommendedName>
    <alternativeName>
        <fullName evidence="9">Solute carrier family 39 member 11</fullName>
    </alternativeName>
    <alternativeName>
        <fullName evidence="10">Zrt- and Irt-like protein 11</fullName>
    </alternativeName>
</protein>
<dbReference type="GO" id="GO:0005886">
    <property type="term" value="C:plasma membrane"/>
    <property type="evidence" value="ECO:0007669"/>
    <property type="project" value="UniProtKB-SubCell"/>
</dbReference>
<evidence type="ECO:0000256" key="1">
    <source>
        <dbReference type="ARBA" id="ARBA00004651"/>
    </source>
</evidence>
<feature type="transmembrane region" description="Helical" evidence="11">
    <location>
        <begin position="74"/>
        <end position="97"/>
    </location>
</feature>
<comment type="caution">
    <text evidence="12">The sequence shown here is derived from an EMBL/GenBank/DDBJ whole genome shotgun (WGS) entry which is preliminary data.</text>
</comment>
<feature type="transmembrane region" description="Helical" evidence="11">
    <location>
        <begin position="280"/>
        <end position="297"/>
    </location>
</feature>
<evidence type="ECO:0000256" key="4">
    <source>
        <dbReference type="ARBA" id="ARBA00022692"/>
    </source>
</evidence>
<proteinExistence type="inferred from homology"/>